<comment type="caution">
    <text evidence="13">The sequence shown here is derived from an EMBL/GenBank/DDBJ whole genome shotgun (WGS) entry which is preliminary data.</text>
</comment>
<evidence type="ECO:0000313" key="13">
    <source>
        <dbReference type="EMBL" id="EAU65693.1"/>
    </source>
</evidence>
<keyword evidence="10" id="KW-1133">Transmembrane helix</keyword>
<dbReference type="AlphaFoldDB" id="Q08YY8"/>
<dbReference type="GO" id="GO:0000155">
    <property type="term" value="F:phosphorelay sensor kinase activity"/>
    <property type="evidence" value="ECO:0007669"/>
    <property type="project" value="InterPro"/>
</dbReference>
<organism evidence="13 14">
    <name type="scientific">Stigmatella aurantiaca (strain DW4/3-1)</name>
    <dbReference type="NCBI Taxonomy" id="378806"/>
    <lineage>
        <taxon>Bacteria</taxon>
        <taxon>Pseudomonadati</taxon>
        <taxon>Myxococcota</taxon>
        <taxon>Myxococcia</taxon>
        <taxon>Myxococcales</taxon>
        <taxon>Cystobacterineae</taxon>
        <taxon>Archangiaceae</taxon>
        <taxon>Stigmatella</taxon>
    </lineage>
</organism>
<feature type="transmembrane region" description="Helical" evidence="10">
    <location>
        <begin position="37"/>
        <end position="61"/>
    </location>
</feature>
<dbReference type="InterPro" id="IPR035965">
    <property type="entry name" value="PAS-like_dom_sf"/>
</dbReference>
<evidence type="ECO:0000256" key="6">
    <source>
        <dbReference type="ARBA" id="ARBA00022777"/>
    </source>
</evidence>
<dbReference type="Gene3D" id="3.30.565.10">
    <property type="entry name" value="Histidine kinase-like ATPase, C-terminal domain"/>
    <property type="match status" value="1"/>
</dbReference>
<evidence type="ECO:0000259" key="12">
    <source>
        <dbReference type="PROSITE" id="PS50112"/>
    </source>
</evidence>
<dbReference type="SMART" id="SM00091">
    <property type="entry name" value="PAS"/>
    <property type="match status" value="1"/>
</dbReference>
<dbReference type="InterPro" id="IPR004358">
    <property type="entry name" value="Sig_transdc_His_kin-like_C"/>
</dbReference>
<dbReference type="SMART" id="SM00387">
    <property type="entry name" value="HATPase_c"/>
    <property type="match status" value="1"/>
</dbReference>
<dbReference type="EMBL" id="AAMD01000074">
    <property type="protein sequence ID" value="EAU65693.1"/>
    <property type="molecule type" value="Genomic_DNA"/>
</dbReference>
<evidence type="ECO:0000256" key="1">
    <source>
        <dbReference type="ARBA" id="ARBA00000085"/>
    </source>
</evidence>
<feature type="transmembrane region" description="Helical" evidence="10">
    <location>
        <begin position="73"/>
        <end position="91"/>
    </location>
</feature>
<comment type="catalytic activity">
    <reaction evidence="1">
        <text>ATP + protein L-histidine = ADP + protein N-phospho-L-histidine.</text>
        <dbReference type="EC" id="2.7.13.3"/>
    </reaction>
</comment>
<dbReference type="Pfam" id="PF02518">
    <property type="entry name" value="HATPase_c"/>
    <property type="match status" value="1"/>
</dbReference>
<gene>
    <name evidence="13" type="ORF">STIAU_7829</name>
</gene>
<dbReference type="SUPFAM" id="SSF55874">
    <property type="entry name" value="ATPase domain of HSP90 chaperone/DNA topoisomerase II/histidine kinase"/>
    <property type="match status" value="1"/>
</dbReference>
<evidence type="ECO:0000256" key="3">
    <source>
        <dbReference type="ARBA" id="ARBA00022553"/>
    </source>
</evidence>
<evidence type="ECO:0000256" key="7">
    <source>
        <dbReference type="ARBA" id="ARBA00022840"/>
    </source>
</evidence>
<evidence type="ECO:0000259" key="11">
    <source>
        <dbReference type="PROSITE" id="PS50109"/>
    </source>
</evidence>
<keyword evidence="4" id="KW-0808">Transferase</keyword>
<keyword evidence="10" id="KW-0812">Transmembrane</keyword>
<feature type="domain" description="PAS" evidence="12">
    <location>
        <begin position="229"/>
        <end position="260"/>
    </location>
</feature>
<dbReference type="SUPFAM" id="SSF47384">
    <property type="entry name" value="Homodimeric domain of signal transducing histidine kinase"/>
    <property type="match status" value="1"/>
</dbReference>
<keyword evidence="6" id="KW-0418">Kinase</keyword>
<dbReference type="SUPFAM" id="SSF55785">
    <property type="entry name" value="PYP-like sensor domain (PAS domain)"/>
    <property type="match status" value="1"/>
</dbReference>
<evidence type="ECO:0000256" key="2">
    <source>
        <dbReference type="ARBA" id="ARBA00012438"/>
    </source>
</evidence>
<feature type="region of interest" description="Disordered" evidence="9">
    <location>
        <begin position="1"/>
        <end position="28"/>
    </location>
</feature>
<evidence type="ECO:0000313" key="14">
    <source>
        <dbReference type="Proteomes" id="UP000032702"/>
    </source>
</evidence>
<dbReference type="EC" id="2.7.13.3" evidence="2"/>
<accession>Q08YY8</accession>
<dbReference type="SMART" id="SM00388">
    <property type="entry name" value="HisKA"/>
    <property type="match status" value="1"/>
</dbReference>
<proteinExistence type="predicted"/>
<evidence type="ECO:0000256" key="5">
    <source>
        <dbReference type="ARBA" id="ARBA00022741"/>
    </source>
</evidence>
<keyword evidence="8" id="KW-0902">Two-component regulatory system</keyword>
<reference evidence="13 14" key="1">
    <citation type="submission" date="2006-04" db="EMBL/GenBank/DDBJ databases">
        <authorList>
            <person name="Nierman W.C."/>
        </authorList>
    </citation>
    <scope>NUCLEOTIDE SEQUENCE [LARGE SCALE GENOMIC DNA]</scope>
    <source>
        <strain evidence="13 14">DW4/3-1</strain>
    </source>
</reference>
<dbReference type="PANTHER" id="PTHR43065">
    <property type="entry name" value="SENSOR HISTIDINE KINASE"/>
    <property type="match status" value="1"/>
</dbReference>
<dbReference type="CDD" id="cd00082">
    <property type="entry name" value="HisKA"/>
    <property type="match status" value="1"/>
</dbReference>
<dbReference type="Pfam" id="PF25323">
    <property type="entry name" value="6TM_PilS"/>
    <property type="match status" value="1"/>
</dbReference>
<protein>
    <recommendedName>
        <fullName evidence="2">histidine kinase</fullName>
        <ecNumber evidence="2">2.7.13.3</ecNumber>
    </recommendedName>
</protein>
<dbReference type="Gene3D" id="3.30.450.20">
    <property type="entry name" value="PAS domain"/>
    <property type="match status" value="1"/>
</dbReference>
<dbReference type="GO" id="GO:0005524">
    <property type="term" value="F:ATP binding"/>
    <property type="evidence" value="ECO:0007669"/>
    <property type="project" value="UniProtKB-KW"/>
</dbReference>
<dbReference type="Proteomes" id="UP000032702">
    <property type="component" value="Unassembled WGS sequence"/>
</dbReference>
<keyword evidence="7" id="KW-0067">ATP-binding</keyword>
<dbReference type="PANTHER" id="PTHR43065:SF10">
    <property type="entry name" value="PEROXIDE STRESS-ACTIVATED HISTIDINE KINASE MAK3"/>
    <property type="match status" value="1"/>
</dbReference>
<evidence type="ECO:0000256" key="4">
    <source>
        <dbReference type="ARBA" id="ARBA00022679"/>
    </source>
</evidence>
<dbReference type="PROSITE" id="PS50109">
    <property type="entry name" value="HIS_KIN"/>
    <property type="match status" value="1"/>
</dbReference>
<dbReference type="Pfam" id="PF13188">
    <property type="entry name" value="PAS_8"/>
    <property type="match status" value="1"/>
</dbReference>
<keyword evidence="5" id="KW-0547">Nucleotide-binding</keyword>
<dbReference type="Pfam" id="PF00512">
    <property type="entry name" value="HisKA"/>
    <property type="match status" value="1"/>
</dbReference>
<dbReference type="PROSITE" id="PS50112">
    <property type="entry name" value="PAS"/>
    <property type="match status" value="1"/>
</dbReference>
<dbReference type="Gene3D" id="1.10.287.130">
    <property type="match status" value="1"/>
</dbReference>
<feature type="transmembrane region" description="Helical" evidence="10">
    <location>
        <begin position="111"/>
        <end position="134"/>
    </location>
</feature>
<evidence type="ECO:0000256" key="10">
    <source>
        <dbReference type="SAM" id="Phobius"/>
    </source>
</evidence>
<dbReference type="InterPro" id="IPR036097">
    <property type="entry name" value="HisK_dim/P_sf"/>
</dbReference>
<keyword evidence="10" id="KW-0472">Membrane</keyword>
<dbReference type="InterPro" id="IPR000014">
    <property type="entry name" value="PAS"/>
</dbReference>
<dbReference type="InterPro" id="IPR005467">
    <property type="entry name" value="His_kinase_dom"/>
</dbReference>
<keyword evidence="3" id="KW-0597">Phosphoprotein</keyword>
<evidence type="ECO:0000256" key="8">
    <source>
        <dbReference type="ARBA" id="ARBA00023012"/>
    </source>
</evidence>
<sequence length="564" mass="60100">MASSSPCTCPSSRSPVPLSRAAGPVPSPGEHDLRVRLTWLSIFRTVATTLLLGVTALRLLAAPQQDLSRRDSLAFAVIGLVYVLTLIYGLWLRRGRVGKSAAAVQVGGDILIASGLISLTGGADSPFSFTYSLAVISASILLSQRGAFVTAAACSGMYGVLVLNHLLRLGAPASSSILARTGFNFASNVLAHFLIAALAGYLSRQLLAAGGRLSASQADLRRLSTLHGQILDSTPSGLLTCEEEGRITFINRAALSILGLDDTTAKNMSVEALLPGLRGLERVPRAELKVETPRGPRILGLTLAPLEGAGQSSRLIVFQDLTALRRAEDELRRADRLAALGTLAAQLAHEIRNPLAAMRGSAQMLAQDGAEDPSVVRLTNILLRESDRLSRLVEEFLRFARPPPPQRRVAALDELIRETVEMLQADPLRRGVHLSLELRPVMASVDPDQLRQVLLNLLRNAFEAVGPEGRTRVSLSVSAEQKVLLAVWDSAGAIPEAHLVRIFEPFFTTRSGGTGLGLATAYSIVRAHEGRLQVTSSPGSGTEFTVELPLAVAEEMQGARASSG</sequence>
<feature type="transmembrane region" description="Helical" evidence="10">
    <location>
        <begin position="146"/>
        <end position="163"/>
    </location>
</feature>
<feature type="domain" description="Histidine kinase" evidence="11">
    <location>
        <begin position="346"/>
        <end position="552"/>
    </location>
</feature>
<dbReference type="InterPro" id="IPR003594">
    <property type="entry name" value="HATPase_dom"/>
</dbReference>
<evidence type="ECO:0000256" key="9">
    <source>
        <dbReference type="SAM" id="MobiDB-lite"/>
    </source>
</evidence>
<feature type="compositionally biased region" description="Low complexity" evidence="9">
    <location>
        <begin position="1"/>
        <end position="17"/>
    </location>
</feature>
<feature type="transmembrane region" description="Helical" evidence="10">
    <location>
        <begin position="183"/>
        <end position="202"/>
    </location>
</feature>
<dbReference type="InterPro" id="IPR036890">
    <property type="entry name" value="HATPase_C_sf"/>
</dbReference>
<name>Q08YY8_STIAD</name>
<dbReference type="InterPro" id="IPR003661">
    <property type="entry name" value="HisK_dim/P_dom"/>
</dbReference>
<dbReference type="PRINTS" id="PR00344">
    <property type="entry name" value="BCTRLSENSOR"/>
</dbReference>
<dbReference type="PATRIC" id="fig|378806.16.peg.4774"/>